<dbReference type="AlphaFoldDB" id="A0A1L3SLY0"/>
<reference evidence="6" key="1">
    <citation type="submission" date="2016-11" db="EMBL/GenBank/DDBJ databases">
        <title>Mesorhizobium oceanicum sp. nov., isolated from deep seawater in South China Sea.</title>
        <authorList>
            <person name="Fu G.-Y."/>
        </authorList>
    </citation>
    <scope>NUCLEOTIDE SEQUENCE [LARGE SCALE GENOMIC DNA]</scope>
    <source>
        <strain evidence="6">B7</strain>
    </source>
</reference>
<evidence type="ECO:0000256" key="1">
    <source>
        <dbReference type="ARBA" id="ARBA00022603"/>
    </source>
</evidence>
<proteinExistence type="predicted"/>
<dbReference type="STRING" id="1670800.BSQ44_02165"/>
<keyword evidence="2 5" id="KW-0808">Transferase</keyword>
<keyword evidence="6" id="KW-1185">Reference proteome</keyword>
<dbReference type="SMART" id="SM00650">
    <property type="entry name" value="rADc"/>
    <property type="match status" value="1"/>
</dbReference>
<evidence type="ECO:0000259" key="4">
    <source>
        <dbReference type="SMART" id="SM00650"/>
    </source>
</evidence>
<feature type="domain" description="Ribosomal RNA adenine methylase transferase N-terminal" evidence="4">
    <location>
        <begin position="42"/>
        <end position="170"/>
    </location>
</feature>
<sequence length="202" mass="22475">MARENAVLKGLAGRFDDELRFFRGWLDKPKAVGSIIPTSSVTARRMASVIDLSSGLPVLELGPGTGVITKAILDRGVAPENLYSVEFSQDFAAHVRRLFPKVNVIQGDAFNLNETLGDKRDLVFDAVVSGVPLLNFPVPQRIAYLEDLLSRIPLGRPVVQLTYGPRSPIPPGRGSYTVEHFDFVMRNIPPTRLWIYRRRPHA</sequence>
<accession>A0A1L3SLY0</accession>
<evidence type="ECO:0000256" key="3">
    <source>
        <dbReference type="ARBA" id="ARBA00022691"/>
    </source>
</evidence>
<evidence type="ECO:0000313" key="5">
    <source>
        <dbReference type="EMBL" id="APH70322.1"/>
    </source>
</evidence>
<dbReference type="CDD" id="cd02440">
    <property type="entry name" value="AdoMet_MTases"/>
    <property type="match status" value="1"/>
</dbReference>
<dbReference type="Pfam" id="PF13649">
    <property type="entry name" value="Methyltransf_25"/>
    <property type="match status" value="1"/>
</dbReference>
<dbReference type="KEGG" id="meso:BSQ44_02165"/>
<keyword evidence="1 5" id="KW-0489">Methyltransferase</keyword>
<gene>
    <name evidence="5" type="ORF">BSQ44_02165</name>
</gene>
<dbReference type="GO" id="GO:0000179">
    <property type="term" value="F:rRNA (adenine-N6,N6-)-dimethyltransferase activity"/>
    <property type="evidence" value="ECO:0007669"/>
    <property type="project" value="InterPro"/>
</dbReference>
<dbReference type="InterPro" id="IPR029063">
    <property type="entry name" value="SAM-dependent_MTases_sf"/>
</dbReference>
<dbReference type="InterPro" id="IPR041698">
    <property type="entry name" value="Methyltransf_25"/>
</dbReference>
<dbReference type="Gene3D" id="3.40.50.150">
    <property type="entry name" value="Vaccinia Virus protein VP39"/>
    <property type="match status" value="1"/>
</dbReference>
<dbReference type="OrthoDB" id="9805585at2"/>
<dbReference type="EMBL" id="CP018171">
    <property type="protein sequence ID" value="APH70322.1"/>
    <property type="molecule type" value="Genomic_DNA"/>
</dbReference>
<name>A0A1L3SLY0_9HYPH</name>
<dbReference type="InterPro" id="IPR020598">
    <property type="entry name" value="rRNA_Ade_methylase_Trfase_N"/>
</dbReference>
<dbReference type="RefSeq" id="WP_072601734.1">
    <property type="nucleotide sequence ID" value="NZ_CP018171.1"/>
</dbReference>
<evidence type="ECO:0000256" key="2">
    <source>
        <dbReference type="ARBA" id="ARBA00022679"/>
    </source>
</evidence>
<dbReference type="Proteomes" id="UP000182840">
    <property type="component" value="Chromosome"/>
</dbReference>
<protein>
    <submittedName>
        <fullName evidence="5">SAM-dependent methyltransferase</fullName>
    </submittedName>
</protein>
<evidence type="ECO:0000313" key="6">
    <source>
        <dbReference type="Proteomes" id="UP000182840"/>
    </source>
</evidence>
<dbReference type="NCBIfam" id="NF045881">
    <property type="entry name" value="PLipidMtase_Agro"/>
    <property type="match status" value="1"/>
</dbReference>
<dbReference type="SUPFAM" id="SSF53335">
    <property type="entry name" value="S-adenosyl-L-methionine-dependent methyltransferases"/>
    <property type="match status" value="1"/>
</dbReference>
<organism evidence="5 6">
    <name type="scientific">Aquibium oceanicum</name>
    <dbReference type="NCBI Taxonomy" id="1670800"/>
    <lineage>
        <taxon>Bacteria</taxon>
        <taxon>Pseudomonadati</taxon>
        <taxon>Pseudomonadota</taxon>
        <taxon>Alphaproteobacteria</taxon>
        <taxon>Hyphomicrobiales</taxon>
        <taxon>Phyllobacteriaceae</taxon>
        <taxon>Aquibium</taxon>
    </lineage>
</organism>
<keyword evidence="3" id="KW-0949">S-adenosyl-L-methionine</keyword>